<dbReference type="NCBIfam" id="NF004836">
    <property type="entry name" value="PRK06186.1"/>
    <property type="match status" value="1"/>
</dbReference>
<dbReference type="Gene3D" id="3.40.50.880">
    <property type="match status" value="1"/>
</dbReference>
<evidence type="ECO:0000256" key="5">
    <source>
        <dbReference type="ARBA" id="ARBA00022741"/>
    </source>
</evidence>
<keyword evidence="5" id="KW-0547">Nucleotide-binding</keyword>
<dbReference type="GO" id="GO:0044210">
    <property type="term" value="P:'de novo' CTP biosynthetic process"/>
    <property type="evidence" value="ECO:0007669"/>
    <property type="project" value="UniProtKB-UniPathway"/>
</dbReference>
<accession>A0A656VFQ3</accession>
<dbReference type="GeneID" id="87007225"/>
<dbReference type="InterPro" id="IPR017926">
    <property type="entry name" value="GATASE"/>
</dbReference>
<evidence type="ECO:0000256" key="6">
    <source>
        <dbReference type="ARBA" id="ARBA00022840"/>
    </source>
</evidence>
<dbReference type="GO" id="GO:0042802">
    <property type="term" value="F:identical protein binding"/>
    <property type="evidence" value="ECO:0007669"/>
    <property type="project" value="TreeGrafter"/>
</dbReference>
<dbReference type="EMBL" id="LFJS01000014">
    <property type="protein sequence ID" value="KMU50700.1"/>
    <property type="molecule type" value="Genomic_DNA"/>
</dbReference>
<keyword evidence="4" id="KW-0436">Ligase</keyword>
<dbReference type="InterPro" id="IPR004468">
    <property type="entry name" value="CTP_synthase"/>
</dbReference>
<evidence type="ECO:0000313" key="12">
    <source>
        <dbReference type="Proteomes" id="UP000037482"/>
    </source>
</evidence>
<dbReference type="GO" id="GO:0003883">
    <property type="term" value="F:CTP synthase activity"/>
    <property type="evidence" value="ECO:0007669"/>
    <property type="project" value="UniProtKB-EC"/>
</dbReference>
<dbReference type="GO" id="GO:0005829">
    <property type="term" value="C:cytosol"/>
    <property type="evidence" value="ECO:0007669"/>
    <property type="project" value="TreeGrafter"/>
</dbReference>
<evidence type="ECO:0000256" key="4">
    <source>
        <dbReference type="ARBA" id="ARBA00022598"/>
    </source>
</evidence>
<evidence type="ECO:0000256" key="9">
    <source>
        <dbReference type="ARBA" id="ARBA00047781"/>
    </source>
</evidence>
<evidence type="ECO:0000256" key="7">
    <source>
        <dbReference type="ARBA" id="ARBA00022962"/>
    </source>
</evidence>
<dbReference type="SUPFAM" id="SSF52317">
    <property type="entry name" value="Class I glutamine amidotransferase-like"/>
    <property type="match status" value="1"/>
</dbReference>
<dbReference type="GO" id="GO:0019856">
    <property type="term" value="P:pyrimidine nucleobase biosynthetic process"/>
    <property type="evidence" value="ECO:0007669"/>
    <property type="project" value="TreeGrafter"/>
</dbReference>
<evidence type="ECO:0000259" key="10">
    <source>
        <dbReference type="Pfam" id="PF00117"/>
    </source>
</evidence>
<protein>
    <recommendedName>
        <fullName evidence="3">CTP synthase (glutamine hydrolyzing)</fullName>
        <ecNumber evidence="3">6.3.4.2</ecNumber>
    </recommendedName>
</protein>
<comment type="caution">
    <text evidence="11">The sequence shown here is derived from an EMBL/GenBank/DDBJ whole genome shotgun (WGS) entry which is preliminary data.</text>
</comment>
<feature type="domain" description="Glutamine amidotransferase" evidence="10">
    <location>
        <begin position="34"/>
        <end position="125"/>
    </location>
</feature>
<organism evidence="11 12">
    <name type="scientific">Serratia marcescens</name>
    <dbReference type="NCBI Taxonomy" id="615"/>
    <lineage>
        <taxon>Bacteria</taxon>
        <taxon>Pseudomonadati</taxon>
        <taxon>Pseudomonadota</taxon>
        <taxon>Gammaproteobacteria</taxon>
        <taxon>Enterobacterales</taxon>
        <taxon>Yersiniaceae</taxon>
        <taxon>Serratia</taxon>
    </lineage>
</organism>
<dbReference type="Proteomes" id="UP000037482">
    <property type="component" value="Unassembled WGS sequence"/>
</dbReference>
<sequence length="232" mass="25405">MMKAQVRIALVGDYNPQAVAHQAIPVALQLTAAHLDIDVQPQWLPTETLISPETLQNFDAIWVVPGSPYRYDDGAFMAIRHARENDVPFLGSCGGFQYAIVEYARNVMGWHDAGHAETDSGGRLVIAPLSCSLVEKTGDIVFQPDTRVAQAYGSLNTHEGYHCNFGVNPEFVADLERFPLIISGHDSEGDVRAIELPGRRFYVATLFQSERAALRGELSPLVVELVKTAANG</sequence>
<dbReference type="UniPathway" id="UPA00159">
    <property type="reaction ID" value="UER00277"/>
</dbReference>
<evidence type="ECO:0000256" key="8">
    <source>
        <dbReference type="ARBA" id="ARBA00022975"/>
    </source>
</evidence>
<dbReference type="AlphaFoldDB" id="A0A656VFQ3"/>
<keyword evidence="8" id="KW-0665">Pyrimidine biosynthesis</keyword>
<evidence type="ECO:0000256" key="2">
    <source>
        <dbReference type="ARBA" id="ARBA00007533"/>
    </source>
</evidence>
<keyword evidence="6" id="KW-0067">ATP-binding</keyword>
<evidence type="ECO:0000256" key="3">
    <source>
        <dbReference type="ARBA" id="ARBA00012291"/>
    </source>
</evidence>
<dbReference type="EC" id="6.3.4.2" evidence="3"/>
<name>A0A656VFQ3_SERMA</name>
<dbReference type="PANTHER" id="PTHR11550">
    <property type="entry name" value="CTP SYNTHASE"/>
    <property type="match status" value="1"/>
</dbReference>
<dbReference type="Pfam" id="PF00117">
    <property type="entry name" value="GATase"/>
    <property type="match status" value="1"/>
</dbReference>
<evidence type="ECO:0000256" key="1">
    <source>
        <dbReference type="ARBA" id="ARBA00005171"/>
    </source>
</evidence>
<evidence type="ECO:0000313" key="11">
    <source>
        <dbReference type="EMBL" id="KMU50700.1"/>
    </source>
</evidence>
<reference evidence="11 12" key="1">
    <citation type="submission" date="2015-06" db="EMBL/GenBank/DDBJ databases">
        <title>Draft Genome of Serratia marcescens Strain AH0650_Sm1.</title>
        <authorList>
            <person name="Wan Y."/>
            <person name="Gorrie C."/>
            <person name="Holt K."/>
        </authorList>
    </citation>
    <scope>NUCLEOTIDE SEQUENCE [LARGE SCALE GENOMIC DNA]</scope>
    <source>
        <strain evidence="11 12">AH0650_Sm1</strain>
    </source>
</reference>
<gene>
    <name evidence="11" type="ORF">AB868_04648</name>
</gene>
<proteinExistence type="inferred from homology"/>
<dbReference type="RefSeq" id="WP_169540440.1">
    <property type="nucleotide sequence ID" value="NZ_CAMKII010000004.1"/>
</dbReference>
<comment type="similarity">
    <text evidence="2">Belongs to the CTP synthase family.</text>
</comment>
<dbReference type="PANTHER" id="PTHR11550:SF0">
    <property type="entry name" value="CTP SYNTHASE-RELATED"/>
    <property type="match status" value="1"/>
</dbReference>
<comment type="pathway">
    <text evidence="1">Pyrimidine metabolism; CTP biosynthesis via de novo pathway; CTP from UDP: step 2/2.</text>
</comment>
<keyword evidence="7" id="KW-0315">Glutamine amidotransferase</keyword>
<comment type="catalytic activity">
    <reaction evidence="9">
        <text>UTP + L-glutamine + ATP + H2O = CTP + L-glutamate + ADP + phosphate + 2 H(+)</text>
        <dbReference type="Rhea" id="RHEA:26426"/>
        <dbReference type="ChEBI" id="CHEBI:15377"/>
        <dbReference type="ChEBI" id="CHEBI:15378"/>
        <dbReference type="ChEBI" id="CHEBI:29985"/>
        <dbReference type="ChEBI" id="CHEBI:30616"/>
        <dbReference type="ChEBI" id="CHEBI:37563"/>
        <dbReference type="ChEBI" id="CHEBI:43474"/>
        <dbReference type="ChEBI" id="CHEBI:46398"/>
        <dbReference type="ChEBI" id="CHEBI:58359"/>
        <dbReference type="ChEBI" id="CHEBI:456216"/>
        <dbReference type="EC" id="6.3.4.2"/>
    </reaction>
</comment>
<dbReference type="GO" id="GO:0005524">
    <property type="term" value="F:ATP binding"/>
    <property type="evidence" value="ECO:0007669"/>
    <property type="project" value="UniProtKB-KW"/>
</dbReference>
<dbReference type="InterPro" id="IPR029062">
    <property type="entry name" value="Class_I_gatase-like"/>
</dbReference>